<dbReference type="GO" id="GO:0016740">
    <property type="term" value="F:transferase activity"/>
    <property type="evidence" value="ECO:0007669"/>
    <property type="project" value="UniProtKB-KW"/>
</dbReference>
<dbReference type="CDD" id="cd00077">
    <property type="entry name" value="HDc"/>
    <property type="match status" value="1"/>
</dbReference>
<dbReference type="Gene3D" id="3.90.550.10">
    <property type="entry name" value="Spore Coat Polysaccharide Biosynthesis Protein SpsA, Chain A"/>
    <property type="match status" value="1"/>
</dbReference>
<dbReference type="SUPFAM" id="SSF53448">
    <property type="entry name" value="Nucleotide-diphospho-sugar transferases"/>
    <property type="match status" value="1"/>
</dbReference>
<dbReference type="PANTHER" id="PTHR43777:SF1">
    <property type="entry name" value="MOLYBDENUM COFACTOR CYTIDYLYLTRANSFERASE"/>
    <property type="match status" value="1"/>
</dbReference>
<dbReference type="Pfam" id="PF01966">
    <property type="entry name" value="HD"/>
    <property type="match status" value="1"/>
</dbReference>
<feature type="domain" description="HD" evidence="1">
    <location>
        <begin position="223"/>
        <end position="315"/>
    </location>
</feature>
<sequence length="374" mass="42431">MKKNKIAAIIIAAGYSSRMDGFKPLLKFGNDTAVERVVSAYQAAGVDQIILVMGYRAEKIIPYFKNTSVQGIINENFEQGMYTSIVKGLTLLEDSIDAFFIHPVDIPLVKERTIRRLMASLEDLDKGIIYPAFRGERGHPPLIRRRYQKIIQDNDQDGGLKRLLDIYRDDAADLALEDEAILLDMDTPDDYQALQRYDSQTALNLKECAALLEIYQVPENIRKHSEKVLEVSLFLLSKLKEKGVTLDQESVQAAALLHDIRRREKHHPQKGESLLKELGYQKTGNIISTHMDIIVAEKGGITENELLYLADKLVADDQVICLEKREQQTVMKHKENPAVLEKIARRFENARLIMRKIEAITGEGLPDGKTDLFN</sequence>
<name>A0ABR6WXK5_9FIRM</name>
<organism evidence="3 4">
    <name type="scientific">Acetobacterium fimetarium</name>
    <dbReference type="NCBI Taxonomy" id="52691"/>
    <lineage>
        <taxon>Bacteria</taxon>
        <taxon>Bacillati</taxon>
        <taxon>Bacillota</taxon>
        <taxon>Clostridia</taxon>
        <taxon>Eubacteriales</taxon>
        <taxon>Eubacteriaceae</taxon>
        <taxon>Acetobacterium</taxon>
    </lineage>
</organism>
<accession>A0ABR6WXK5</accession>
<dbReference type="Pfam" id="PF12804">
    <property type="entry name" value="NTP_transf_3"/>
    <property type="match status" value="1"/>
</dbReference>
<dbReference type="Proteomes" id="UP000603234">
    <property type="component" value="Unassembled WGS sequence"/>
</dbReference>
<dbReference type="Gene3D" id="1.10.3210.10">
    <property type="entry name" value="Hypothetical protein af1432"/>
    <property type="match status" value="1"/>
</dbReference>
<keyword evidence="3" id="KW-0808">Transferase</keyword>
<evidence type="ECO:0000259" key="1">
    <source>
        <dbReference type="Pfam" id="PF01966"/>
    </source>
</evidence>
<dbReference type="InterPro" id="IPR029044">
    <property type="entry name" value="Nucleotide-diphossugar_trans"/>
</dbReference>
<dbReference type="InterPro" id="IPR025877">
    <property type="entry name" value="MobA-like_NTP_Trfase"/>
</dbReference>
<dbReference type="RefSeq" id="WP_186842861.1">
    <property type="nucleotide sequence ID" value="NZ_WJBC01000017.1"/>
</dbReference>
<evidence type="ECO:0000313" key="3">
    <source>
        <dbReference type="EMBL" id="MBC3804976.1"/>
    </source>
</evidence>
<reference evidence="3 4" key="1">
    <citation type="journal article" date="2020" name="mSystems">
        <title>Defining Genomic and Predicted Metabolic Features of the Acetobacterium Genus.</title>
        <authorList>
            <person name="Ross D.E."/>
            <person name="Marshall C.W."/>
            <person name="Gulliver D."/>
            <person name="May H.D."/>
            <person name="Norman R.S."/>
        </authorList>
    </citation>
    <scope>NUCLEOTIDE SEQUENCE [LARGE SCALE GENOMIC DNA]</scope>
    <source>
        <strain evidence="3 4">DSM 8238</strain>
    </source>
</reference>
<protein>
    <submittedName>
        <fullName evidence="3">NTP transferase domain-containing protein</fullName>
    </submittedName>
</protein>
<keyword evidence="4" id="KW-1185">Reference proteome</keyword>
<dbReference type="SUPFAM" id="SSF109604">
    <property type="entry name" value="HD-domain/PDEase-like"/>
    <property type="match status" value="1"/>
</dbReference>
<dbReference type="InterPro" id="IPR003607">
    <property type="entry name" value="HD/PDEase_dom"/>
</dbReference>
<dbReference type="InterPro" id="IPR054703">
    <property type="entry name" value="Mop-rel"/>
</dbReference>
<comment type="caution">
    <text evidence="3">The sequence shown here is derived from an EMBL/GenBank/DDBJ whole genome shotgun (WGS) entry which is preliminary data.</text>
</comment>
<dbReference type="EMBL" id="WJBC01000017">
    <property type="protein sequence ID" value="MBC3804976.1"/>
    <property type="molecule type" value="Genomic_DNA"/>
</dbReference>
<dbReference type="PANTHER" id="PTHR43777">
    <property type="entry name" value="MOLYBDENUM COFACTOR CYTIDYLYLTRANSFERASE"/>
    <property type="match status" value="1"/>
</dbReference>
<feature type="domain" description="MobA-like NTP transferase" evidence="2">
    <location>
        <begin position="8"/>
        <end position="165"/>
    </location>
</feature>
<evidence type="ECO:0000313" key="4">
    <source>
        <dbReference type="Proteomes" id="UP000603234"/>
    </source>
</evidence>
<dbReference type="NCBIfam" id="NF045665">
    <property type="entry name" value="NTPtran_DVU1551"/>
    <property type="match status" value="1"/>
</dbReference>
<gene>
    <name evidence="3" type="ORF">GH808_11095</name>
</gene>
<proteinExistence type="predicted"/>
<dbReference type="InterPro" id="IPR006674">
    <property type="entry name" value="HD_domain"/>
</dbReference>
<evidence type="ECO:0000259" key="2">
    <source>
        <dbReference type="Pfam" id="PF12804"/>
    </source>
</evidence>
<dbReference type="CDD" id="cd04182">
    <property type="entry name" value="GT_2_like_f"/>
    <property type="match status" value="1"/>
</dbReference>